<evidence type="ECO:0000313" key="2">
    <source>
        <dbReference type="EMBL" id="GMR57467.1"/>
    </source>
</evidence>
<protein>
    <recommendedName>
        <fullName evidence="4">G protein-coupled receptor</fullName>
    </recommendedName>
</protein>
<reference evidence="3" key="1">
    <citation type="submission" date="2022-10" db="EMBL/GenBank/DDBJ databases">
        <title>Genome assembly of Pristionchus species.</title>
        <authorList>
            <person name="Yoshida K."/>
            <person name="Sommer R.J."/>
        </authorList>
    </citation>
    <scope>NUCLEOTIDE SEQUENCE [LARGE SCALE GENOMIC DNA]</scope>
    <source>
        <strain evidence="3">RS5460</strain>
    </source>
</reference>
<dbReference type="EMBL" id="BTRK01000006">
    <property type="protein sequence ID" value="GMR57467.1"/>
    <property type="molecule type" value="Genomic_DNA"/>
</dbReference>
<feature type="transmembrane region" description="Helical" evidence="1">
    <location>
        <begin position="91"/>
        <end position="115"/>
    </location>
</feature>
<feature type="non-terminal residue" evidence="2">
    <location>
        <position position="126"/>
    </location>
</feature>
<accession>A0AAN5D7H2</accession>
<comment type="caution">
    <text evidence="2">The sequence shown here is derived from an EMBL/GenBank/DDBJ whole genome shotgun (WGS) entry which is preliminary data.</text>
</comment>
<evidence type="ECO:0008006" key="4">
    <source>
        <dbReference type="Google" id="ProtNLM"/>
    </source>
</evidence>
<sequence length="126" mass="14956">MILDFAVAEACIIAHTCDAISCVFCAITYFRSRRKYRESFTRVTLDTRFLLFESQELTFALLPVCIMDVILKNVSLITIWIYAIYRNKFFHFSYTLLAFYSINTINVFIGEVSLIRSHRLLWRRFK</sequence>
<organism evidence="2 3">
    <name type="scientific">Pristionchus mayeri</name>
    <dbReference type="NCBI Taxonomy" id="1317129"/>
    <lineage>
        <taxon>Eukaryota</taxon>
        <taxon>Metazoa</taxon>
        <taxon>Ecdysozoa</taxon>
        <taxon>Nematoda</taxon>
        <taxon>Chromadorea</taxon>
        <taxon>Rhabditida</taxon>
        <taxon>Rhabditina</taxon>
        <taxon>Diplogasteromorpha</taxon>
        <taxon>Diplogasteroidea</taxon>
        <taxon>Neodiplogasteridae</taxon>
        <taxon>Pristionchus</taxon>
    </lineage>
</organism>
<proteinExistence type="predicted"/>
<keyword evidence="1" id="KW-0472">Membrane</keyword>
<evidence type="ECO:0000256" key="1">
    <source>
        <dbReference type="SAM" id="Phobius"/>
    </source>
</evidence>
<feature type="transmembrane region" description="Helical" evidence="1">
    <location>
        <begin position="57"/>
        <end position="85"/>
    </location>
</feature>
<gene>
    <name evidence="2" type="ORF">PMAYCL1PPCAC_27662</name>
</gene>
<evidence type="ECO:0000313" key="3">
    <source>
        <dbReference type="Proteomes" id="UP001328107"/>
    </source>
</evidence>
<dbReference type="AlphaFoldDB" id="A0AAN5D7H2"/>
<dbReference type="Proteomes" id="UP001328107">
    <property type="component" value="Unassembled WGS sequence"/>
</dbReference>
<keyword evidence="1" id="KW-0812">Transmembrane</keyword>
<keyword evidence="1" id="KW-1133">Transmembrane helix</keyword>
<keyword evidence="3" id="KW-1185">Reference proteome</keyword>
<feature type="transmembrane region" description="Helical" evidence="1">
    <location>
        <begin position="6"/>
        <end position="30"/>
    </location>
</feature>
<name>A0AAN5D7H2_9BILA</name>